<dbReference type="EMBL" id="LR134495">
    <property type="protein sequence ID" value="VEI78181.1"/>
    <property type="molecule type" value="Genomic_DNA"/>
</dbReference>
<evidence type="ECO:0000313" key="2">
    <source>
        <dbReference type="Proteomes" id="UP000271188"/>
    </source>
</evidence>
<proteinExistence type="predicted"/>
<sequence>MIHLLDQFIKLILIKFCFISHINVIWSDYADLKT</sequence>
<organism evidence="1 2">
    <name type="scientific">Mannheimia haemolytica</name>
    <name type="common">Pasteurella haemolytica</name>
    <dbReference type="NCBI Taxonomy" id="75985"/>
    <lineage>
        <taxon>Bacteria</taxon>
        <taxon>Pseudomonadati</taxon>
        <taxon>Pseudomonadota</taxon>
        <taxon>Gammaproteobacteria</taxon>
        <taxon>Pasteurellales</taxon>
        <taxon>Pasteurellaceae</taxon>
        <taxon>Mannheimia</taxon>
    </lineage>
</organism>
<gene>
    <name evidence="1" type="ORF">NCTC10643_02084</name>
</gene>
<reference evidence="1" key="1">
    <citation type="submission" date="2018-12" db="EMBL/GenBank/DDBJ databases">
        <authorList>
            <consortium name="Pathogen Informatics"/>
        </authorList>
    </citation>
    <scope>NUCLEOTIDE SEQUENCE [LARGE SCALE GENOMIC DNA]</scope>
    <source>
        <strain evidence="1">NCTC10643</strain>
    </source>
</reference>
<name>A0A3S4XQ68_MANHA</name>
<protein>
    <submittedName>
        <fullName evidence="1">Uncharacterized protein</fullName>
    </submittedName>
</protein>
<evidence type="ECO:0000313" key="1">
    <source>
        <dbReference type="EMBL" id="VEI78181.1"/>
    </source>
</evidence>
<accession>A0A3S4XQ68</accession>
<dbReference type="AlphaFoldDB" id="A0A3S4XQ68"/>
<dbReference type="Proteomes" id="UP000271188">
    <property type="component" value="Chromosome"/>
</dbReference>